<reference evidence="1" key="2">
    <citation type="submission" date="2025-09" db="UniProtKB">
        <authorList>
            <consortium name="Ensembl"/>
        </authorList>
    </citation>
    <scope>IDENTIFICATION</scope>
</reference>
<dbReference type="GeneTree" id="ENSGT00910000147430"/>
<dbReference type="Ensembl" id="ENSCATT00000008216.1">
    <property type="protein sequence ID" value="ENSCATP00000001603.1"/>
    <property type="gene ID" value="ENSCATG00000007496.1"/>
</dbReference>
<dbReference type="AlphaFoldDB" id="A0A2K5KLM7"/>
<keyword evidence="2" id="KW-1185">Reference proteome</keyword>
<protein>
    <submittedName>
        <fullName evidence="1">Uncharacterized protein</fullName>
    </submittedName>
</protein>
<reference evidence="1" key="1">
    <citation type="submission" date="2025-08" db="UniProtKB">
        <authorList>
            <consortium name="Ensembl"/>
        </authorList>
    </citation>
    <scope>IDENTIFICATION</scope>
</reference>
<evidence type="ECO:0000313" key="1">
    <source>
        <dbReference type="Ensembl" id="ENSCATP00000001603.1"/>
    </source>
</evidence>
<name>A0A2K5KLM7_CERAT</name>
<proteinExistence type="predicted"/>
<accession>A0A2K5KLM7</accession>
<evidence type="ECO:0000313" key="2">
    <source>
        <dbReference type="Proteomes" id="UP000233060"/>
    </source>
</evidence>
<dbReference type="Bgee" id="ENSCATG00000007496">
    <property type="expression patterns" value="Expressed in cerebellum and 12 other cell types or tissues"/>
</dbReference>
<dbReference type="Proteomes" id="UP000233060">
    <property type="component" value="Unassembled WGS sequence"/>
</dbReference>
<sequence>MIKSISFQSSDSIVYYKKLVFALINRIIMLCLHKIISITLNSSLQKFMYKWNHIVCTYRTLRSGKYLRLIRIFTHQWL</sequence>
<dbReference type="OMA" id="HIVCTYR"/>
<organism evidence="1 2">
    <name type="scientific">Cercocebus atys</name>
    <name type="common">Sooty mangabey</name>
    <name type="synonym">Cercocebus torquatus atys</name>
    <dbReference type="NCBI Taxonomy" id="9531"/>
    <lineage>
        <taxon>Eukaryota</taxon>
        <taxon>Metazoa</taxon>
        <taxon>Chordata</taxon>
        <taxon>Craniata</taxon>
        <taxon>Vertebrata</taxon>
        <taxon>Euteleostomi</taxon>
        <taxon>Mammalia</taxon>
        <taxon>Eutheria</taxon>
        <taxon>Euarchontoglires</taxon>
        <taxon>Primates</taxon>
        <taxon>Haplorrhini</taxon>
        <taxon>Catarrhini</taxon>
        <taxon>Cercopithecidae</taxon>
        <taxon>Cercopithecinae</taxon>
        <taxon>Cercocebus</taxon>
    </lineage>
</organism>